<dbReference type="EMBL" id="CP014806">
    <property type="protein sequence ID" value="AMW98706.1"/>
    <property type="molecule type" value="Genomic_DNA"/>
</dbReference>
<dbReference type="RefSeq" id="WP_066786253.1">
    <property type="nucleotide sequence ID" value="NZ_CP014806.1"/>
</dbReference>
<dbReference type="InterPro" id="IPR007344">
    <property type="entry name" value="GrpB/CoaE"/>
</dbReference>
<dbReference type="KEGG" id="rst:ATY39_04155"/>
<keyword evidence="2" id="KW-1185">Reference proteome</keyword>
<proteinExistence type="predicted"/>
<dbReference type="Gene3D" id="3.30.460.10">
    <property type="entry name" value="Beta Polymerase, domain 2"/>
    <property type="match status" value="1"/>
</dbReference>
<evidence type="ECO:0000313" key="2">
    <source>
        <dbReference type="Proteomes" id="UP000076021"/>
    </source>
</evidence>
<dbReference type="STRING" id="241244.ATY39_04155"/>
<reference evidence="2" key="2">
    <citation type="submission" date="2016-03" db="EMBL/GenBank/DDBJ databases">
        <authorList>
            <person name="Ploux O."/>
        </authorList>
    </citation>
    <scope>NUCLEOTIDE SEQUENCE [LARGE SCALE GENOMIC DNA]</scope>
    <source>
        <strain evidence="2">PP9</strain>
    </source>
</reference>
<protein>
    <submittedName>
        <fullName evidence="1">Dephospho-CoA kinase</fullName>
    </submittedName>
</protein>
<keyword evidence="1" id="KW-0418">Kinase</keyword>
<organism evidence="1 2">
    <name type="scientific">Rummeliibacillus stabekisii</name>
    <dbReference type="NCBI Taxonomy" id="241244"/>
    <lineage>
        <taxon>Bacteria</taxon>
        <taxon>Bacillati</taxon>
        <taxon>Bacillota</taxon>
        <taxon>Bacilli</taxon>
        <taxon>Bacillales</taxon>
        <taxon>Caryophanaceae</taxon>
        <taxon>Rummeliibacillus</taxon>
    </lineage>
</organism>
<dbReference type="PANTHER" id="PTHR34822">
    <property type="entry name" value="GRPB DOMAIN PROTEIN (AFU_ORTHOLOGUE AFUA_1G01530)"/>
    <property type="match status" value="1"/>
</dbReference>
<sequence>MKLGLKRDEVKLVDYSLEWNEEFQQTRKAIEEHTGLAAERIEHIGSTAIKDMPAKPIIDILVGVDNLKKVDESLLRDFSKAGFLRLKVERPEEKVLAKFTDDTYQEKTHFVHLVDYQKDLWHNLLFFRDYLNANEAVKHRYMKLKQEYINNTATGLNINDYTKYKEDFVKNIFSIRNNN</sequence>
<dbReference type="SUPFAM" id="SSF81301">
    <property type="entry name" value="Nucleotidyltransferase"/>
    <property type="match status" value="1"/>
</dbReference>
<dbReference type="Pfam" id="PF04229">
    <property type="entry name" value="GrpB"/>
    <property type="match status" value="1"/>
</dbReference>
<dbReference type="AlphaFoldDB" id="A0A143HB09"/>
<dbReference type="InterPro" id="IPR043519">
    <property type="entry name" value="NT_sf"/>
</dbReference>
<dbReference type="Proteomes" id="UP000076021">
    <property type="component" value="Chromosome"/>
</dbReference>
<reference evidence="1 2" key="1">
    <citation type="journal article" date="2016" name="Genome Announc.">
        <title>Whole-Genome Sequence of Rummeliibacillus stabekisii Strain PP9 Isolated from Antarctic Soil.</title>
        <authorList>
            <person name="da Mota F.F."/>
            <person name="Vollu R.E."/>
            <person name="Jurelevicius D."/>
            <person name="Seldin L."/>
        </authorList>
    </citation>
    <scope>NUCLEOTIDE SEQUENCE [LARGE SCALE GENOMIC DNA]</scope>
    <source>
        <strain evidence="1 2">PP9</strain>
    </source>
</reference>
<keyword evidence="1" id="KW-0808">Transferase</keyword>
<dbReference type="PANTHER" id="PTHR34822:SF1">
    <property type="entry name" value="GRPB FAMILY PROTEIN"/>
    <property type="match status" value="1"/>
</dbReference>
<name>A0A143HB09_9BACL</name>
<gene>
    <name evidence="1" type="ORF">ATY39_04155</name>
</gene>
<accession>A0A143HB09</accession>
<evidence type="ECO:0000313" key="1">
    <source>
        <dbReference type="EMBL" id="AMW98706.1"/>
    </source>
</evidence>
<dbReference type="GO" id="GO:0016301">
    <property type="term" value="F:kinase activity"/>
    <property type="evidence" value="ECO:0007669"/>
    <property type="project" value="UniProtKB-KW"/>
</dbReference>
<dbReference type="OrthoDB" id="9799092at2"/>